<accession>A0A1W6MX48</accession>
<dbReference type="InterPro" id="IPR038765">
    <property type="entry name" value="Papain-like_cys_pep_sf"/>
</dbReference>
<sequence length="145" mass="16091">MREKIVAEAKSWIRTPYHNCADIKGVGCDCGMLLVRVFVDLGVVETFDPRPYAHDWHLHRGEERYLDALLSRAIKVETPQPGDVMLFRVGRCYSHGAIVSRPAPLTVVHASFPAGVVLEEVVSGNAMMRERMDKAIFASLVGVGK</sequence>
<dbReference type="OrthoDB" id="6058745at2"/>
<dbReference type="AlphaFoldDB" id="A0A1W6MX48"/>
<dbReference type="EMBL" id="CP019948">
    <property type="protein sequence ID" value="ARN82164.1"/>
    <property type="molecule type" value="Genomic_DNA"/>
</dbReference>
<evidence type="ECO:0000313" key="2">
    <source>
        <dbReference type="Proteomes" id="UP000193978"/>
    </source>
</evidence>
<reference evidence="1 2" key="1">
    <citation type="submission" date="2017-02" db="EMBL/GenBank/DDBJ databases">
        <authorList>
            <person name="Peterson S.W."/>
        </authorList>
    </citation>
    <scope>NUCLEOTIDE SEQUENCE [LARGE SCALE GENOMIC DNA]</scope>
    <source>
        <strain evidence="1 2">S285</strain>
    </source>
</reference>
<dbReference type="STRING" id="655015.B1812_14935"/>
<dbReference type="SUPFAM" id="SSF54001">
    <property type="entry name" value="Cysteine proteinases"/>
    <property type="match status" value="1"/>
</dbReference>
<proteinExistence type="predicted"/>
<dbReference type="Proteomes" id="UP000193978">
    <property type="component" value="Chromosome"/>
</dbReference>
<protein>
    <recommendedName>
        <fullName evidence="3">NlpC/P60 domain-containing protein</fullName>
    </recommendedName>
</protein>
<evidence type="ECO:0000313" key="1">
    <source>
        <dbReference type="EMBL" id="ARN82164.1"/>
    </source>
</evidence>
<gene>
    <name evidence="1" type="ORF">B1812_14935</name>
</gene>
<dbReference type="RefSeq" id="WP_085772286.1">
    <property type="nucleotide sequence ID" value="NZ_AP027149.1"/>
</dbReference>
<dbReference type="Gene3D" id="3.90.1720.10">
    <property type="entry name" value="endopeptidase domain like (from Nostoc punctiforme)"/>
    <property type="match status" value="1"/>
</dbReference>
<name>A0A1W6MX48_9HYPH</name>
<organism evidence="1 2">
    <name type="scientific">Methylocystis bryophila</name>
    <dbReference type="NCBI Taxonomy" id="655015"/>
    <lineage>
        <taxon>Bacteria</taxon>
        <taxon>Pseudomonadati</taxon>
        <taxon>Pseudomonadota</taxon>
        <taxon>Alphaproteobacteria</taxon>
        <taxon>Hyphomicrobiales</taxon>
        <taxon>Methylocystaceae</taxon>
        <taxon>Methylocystis</taxon>
    </lineage>
</organism>
<keyword evidence="2" id="KW-1185">Reference proteome</keyword>
<evidence type="ECO:0008006" key="3">
    <source>
        <dbReference type="Google" id="ProtNLM"/>
    </source>
</evidence>
<dbReference type="KEGG" id="mbry:B1812_14935"/>